<dbReference type="EMBL" id="CAEZVC010000095">
    <property type="protein sequence ID" value="CAB4629701.1"/>
    <property type="molecule type" value="Genomic_DNA"/>
</dbReference>
<organism evidence="8">
    <name type="scientific">freshwater metagenome</name>
    <dbReference type="NCBI Taxonomy" id="449393"/>
    <lineage>
        <taxon>unclassified sequences</taxon>
        <taxon>metagenomes</taxon>
        <taxon>ecological metagenomes</taxon>
    </lineage>
</organism>
<evidence type="ECO:0000313" key="4">
    <source>
        <dbReference type="EMBL" id="CAB4629701.1"/>
    </source>
</evidence>
<sequence>MVTYDEVVGSTAHLLLIEPGTLGSASQLVLE</sequence>
<dbReference type="EMBL" id="CAEZXY010000100">
    <property type="protein sequence ID" value="CAB4720096.1"/>
    <property type="molecule type" value="Genomic_DNA"/>
</dbReference>
<evidence type="ECO:0000313" key="7">
    <source>
        <dbReference type="EMBL" id="CAB4947879.1"/>
    </source>
</evidence>
<dbReference type="AlphaFoldDB" id="A0A6J7VDP2"/>
<name>A0A6J7VDP2_9ZZZZ</name>
<accession>A0A6J7VDP2</accession>
<dbReference type="EMBL" id="CAEUNJ010000058">
    <property type="protein sequence ID" value="CAB4372161.1"/>
    <property type="molecule type" value="Genomic_DNA"/>
</dbReference>
<reference evidence="8" key="1">
    <citation type="submission" date="2020-05" db="EMBL/GenBank/DDBJ databases">
        <authorList>
            <person name="Chiriac C."/>
            <person name="Salcher M."/>
            <person name="Ghai R."/>
            <person name="Kavagutti S V."/>
        </authorList>
    </citation>
    <scope>NUCLEOTIDE SEQUENCE</scope>
</reference>
<evidence type="ECO:0000313" key="8">
    <source>
        <dbReference type="EMBL" id="CAB5075652.1"/>
    </source>
</evidence>
<dbReference type="EMBL" id="CAESAL010000018">
    <property type="protein sequence ID" value="CAB4337916.1"/>
    <property type="molecule type" value="Genomic_DNA"/>
</dbReference>
<dbReference type="EMBL" id="CAFBRD010000019">
    <property type="protein sequence ID" value="CAB5075652.1"/>
    <property type="molecule type" value="Genomic_DNA"/>
</dbReference>
<evidence type="ECO:0000313" key="3">
    <source>
        <dbReference type="EMBL" id="CAB4581108.1"/>
    </source>
</evidence>
<evidence type="ECO:0000313" key="2">
    <source>
        <dbReference type="EMBL" id="CAB4372161.1"/>
    </source>
</evidence>
<dbReference type="EMBL" id="CAEZTY010000016">
    <property type="protein sequence ID" value="CAB4581108.1"/>
    <property type="molecule type" value="Genomic_DNA"/>
</dbReference>
<proteinExistence type="predicted"/>
<protein>
    <submittedName>
        <fullName evidence="8">Unannotated protein</fullName>
    </submittedName>
</protein>
<dbReference type="EMBL" id="CAFBNJ010000024">
    <property type="protein sequence ID" value="CAB4947879.1"/>
    <property type="molecule type" value="Genomic_DNA"/>
</dbReference>
<gene>
    <name evidence="3" type="ORF">UFOPK1762_00625</name>
    <name evidence="4" type="ORF">UFOPK1906_01370</name>
    <name evidence="5" type="ORF">UFOPK2624_01644</name>
    <name evidence="6" type="ORF">UFOPK2969_00239</name>
    <name evidence="1" type="ORF">UFOPK3331_00728</name>
    <name evidence="7" type="ORF">UFOPK3785_00636</name>
    <name evidence="2" type="ORF">UFOPK4201_01304</name>
    <name evidence="8" type="ORF">UFOPK4371_00545</name>
</gene>
<evidence type="ECO:0000313" key="5">
    <source>
        <dbReference type="EMBL" id="CAB4720096.1"/>
    </source>
</evidence>
<dbReference type="EMBL" id="CAFAAD010000010">
    <property type="protein sequence ID" value="CAB4783292.1"/>
    <property type="molecule type" value="Genomic_DNA"/>
</dbReference>
<evidence type="ECO:0000313" key="1">
    <source>
        <dbReference type="EMBL" id="CAB4337916.1"/>
    </source>
</evidence>
<evidence type="ECO:0000313" key="6">
    <source>
        <dbReference type="EMBL" id="CAB4783292.1"/>
    </source>
</evidence>